<evidence type="ECO:0008006" key="3">
    <source>
        <dbReference type="Google" id="ProtNLM"/>
    </source>
</evidence>
<organism evidence="1 2">
    <name type="scientific">Promethearchaeum syntrophicum</name>
    <dbReference type="NCBI Taxonomy" id="2594042"/>
    <lineage>
        <taxon>Archaea</taxon>
        <taxon>Promethearchaeati</taxon>
        <taxon>Promethearchaeota</taxon>
        <taxon>Promethearchaeia</taxon>
        <taxon>Promethearchaeales</taxon>
        <taxon>Promethearchaeaceae</taxon>
        <taxon>Promethearchaeum</taxon>
    </lineage>
</organism>
<protein>
    <recommendedName>
        <fullName evidence="3">DUF998 domain-containing protein</fullName>
    </recommendedName>
</protein>
<evidence type="ECO:0000313" key="2">
    <source>
        <dbReference type="Proteomes" id="UP000321408"/>
    </source>
</evidence>
<dbReference type="Proteomes" id="UP000321408">
    <property type="component" value="Chromosome"/>
</dbReference>
<dbReference type="KEGG" id="psyt:DSAG12_01773"/>
<evidence type="ECO:0000313" key="1">
    <source>
        <dbReference type="EMBL" id="QEE15946.2"/>
    </source>
</evidence>
<reference evidence="1 2" key="1">
    <citation type="journal article" date="2020" name="Nature">
        <title>Isolation of an archaeon at the prokaryote-eukaryote interface.</title>
        <authorList>
            <person name="Imachi H."/>
            <person name="Nobu M.K."/>
            <person name="Nakahara N."/>
            <person name="Morono Y."/>
            <person name="Ogawara M."/>
            <person name="Takaki Y."/>
            <person name="Takano Y."/>
            <person name="Uematsu K."/>
            <person name="Ikuta T."/>
            <person name="Ito M."/>
            <person name="Matsui Y."/>
            <person name="Miyazaki M."/>
            <person name="Murata K."/>
            <person name="Saito Y."/>
            <person name="Sakai S."/>
            <person name="Song C."/>
            <person name="Tasumi E."/>
            <person name="Yamanaka Y."/>
            <person name="Yamaguchi T."/>
            <person name="Kamagata Y."/>
            <person name="Tamaki H."/>
            <person name="Takai K."/>
        </authorList>
    </citation>
    <scope>NUCLEOTIDE SEQUENCE [LARGE SCALE GENOMIC DNA]</scope>
    <source>
        <strain evidence="1 2">MK-D1</strain>
    </source>
</reference>
<keyword evidence="2" id="KW-1185">Reference proteome</keyword>
<accession>A0A5B9DBC4</accession>
<reference evidence="1 2" key="2">
    <citation type="journal article" date="2024" name="Int. J. Syst. Evol. Microbiol.">
        <title>Promethearchaeum syntrophicum gen. nov., sp. nov., an anaerobic, obligately syntrophic archaeon, the first isolate of the lineage 'Asgard' archaea, and proposal of the new archaeal phylum Promethearchaeota phyl. nov. and kingdom Promethearchaeati regn. nov.</title>
        <authorList>
            <person name="Imachi H."/>
            <person name="Nobu M.K."/>
            <person name="Kato S."/>
            <person name="Takaki Y."/>
            <person name="Miyazaki M."/>
            <person name="Miyata M."/>
            <person name="Ogawara M."/>
            <person name="Saito Y."/>
            <person name="Sakai S."/>
            <person name="Tahara Y.O."/>
            <person name="Takano Y."/>
            <person name="Tasumi E."/>
            <person name="Uematsu K."/>
            <person name="Yoshimura T."/>
            <person name="Itoh T."/>
            <person name="Ohkuma M."/>
            <person name="Takai K."/>
        </authorList>
    </citation>
    <scope>NUCLEOTIDE SEQUENCE [LARGE SCALE GENOMIC DNA]</scope>
    <source>
        <strain evidence="1 2">MK-D1</strain>
    </source>
</reference>
<proteinExistence type="predicted"/>
<dbReference type="EMBL" id="CP042905">
    <property type="protein sequence ID" value="QEE15946.2"/>
    <property type="molecule type" value="Genomic_DNA"/>
</dbReference>
<name>A0A5B9DBC4_9ARCH</name>
<sequence>MTDTISYLGDYEKNPFGWVFFSLSFIFVSISFIPLTIYLHKRIIKISQAGAWIGTIFLAIGILGIFLTAFLPDVYGTDFFNDVSLGKIHNIVALFGIFGFILGLSVYGFLFFIDYWSIFHRNRKGIYAYLSVFPIFLPFTIIGIGTLITQILRVRAGGEWPGLGILSFPLWEWLLVISFFITVYGLALRLPQKIPKTED</sequence>
<dbReference type="AlphaFoldDB" id="A0A5B9DBC4"/>
<gene>
    <name evidence="1" type="ORF">DSAG12_01773</name>
</gene>